<protein>
    <recommendedName>
        <fullName evidence="4">Ketoreductase domain-containing protein</fullName>
    </recommendedName>
</protein>
<dbReference type="Gene3D" id="3.40.50.720">
    <property type="entry name" value="NAD(P)-binding Rossmann-like Domain"/>
    <property type="match status" value="2"/>
</dbReference>
<keyword evidence="6" id="KW-1185">Reference proteome</keyword>
<organism evidence="5 6">
    <name type="scientific">Nonomuraea monospora</name>
    <dbReference type="NCBI Taxonomy" id="568818"/>
    <lineage>
        <taxon>Bacteria</taxon>
        <taxon>Bacillati</taxon>
        <taxon>Actinomycetota</taxon>
        <taxon>Actinomycetes</taxon>
        <taxon>Streptosporangiales</taxon>
        <taxon>Streptosporangiaceae</taxon>
        <taxon>Nonomuraea</taxon>
    </lineage>
</organism>
<comment type="similarity">
    <text evidence="1 2">Belongs to the short-chain dehydrogenases/reductases (SDR) family.</text>
</comment>
<accession>A0ABN3CMY1</accession>
<feature type="compositionally biased region" description="Low complexity" evidence="3">
    <location>
        <begin position="71"/>
        <end position="91"/>
    </location>
</feature>
<dbReference type="EMBL" id="BAAAQX010000017">
    <property type="protein sequence ID" value="GAA2210773.1"/>
    <property type="molecule type" value="Genomic_DNA"/>
</dbReference>
<dbReference type="Pfam" id="PF00106">
    <property type="entry name" value="adh_short"/>
    <property type="match status" value="1"/>
</dbReference>
<evidence type="ECO:0000313" key="5">
    <source>
        <dbReference type="EMBL" id="GAA2210773.1"/>
    </source>
</evidence>
<dbReference type="InterPro" id="IPR057326">
    <property type="entry name" value="KR_dom"/>
</dbReference>
<feature type="domain" description="Ketoreductase" evidence="4">
    <location>
        <begin position="19"/>
        <end position="278"/>
    </location>
</feature>
<evidence type="ECO:0000256" key="2">
    <source>
        <dbReference type="RuleBase" id="RU000363"/>
    </source>
</evidence>
<dbReference type="PROSITE" id="PS00061">
    <property type="entry name" value="ADH_SHORT"/>
    <property type="match status" value="1"/>
</dbReference>
<dbReference type="PANTHER" id="PTHR42879:SF2">
    <property type="entry name" value="3-OXOACYL-[ACYL-CARRIER-PROTEIN] REDUCTASE FABG"/>
    <property type="match status" value="1"/>
</dbReference>
<proteinExistence type="inferred from homology"/>
<dbReference type="Pfam" id="PF13561">
    <property type="entry name" value="adh_short_C2"/>
    <property type="match status" value="1"/>
</dbReference>
<evidence type="ECO:0000256" key="1">
    <source>
        <dbReference type="ARBA" id="ARBA00006484"/>
    </source>
</evidence>
<reference evidence="5 6" key="1">
    <citation type="journal article" date="2019" name="Int. J. Syst. Evol. Microbiol.">
        <title>The Global Catalogue of Microorganisms (GCM) 10K type strain sequencing project: providing services to taxonomists for standard genome sequencing and annotation.</title>
        <authorList>
            <consortium name="The Broad Institute Genomics Platform"/>
            <consortium name="The Broad Institute Genome Sequencing Center for Infectious Disease"/>
            <person name="Wu L."/>
            <person name="Ma J."/>
        </authorList>
    </citation>
    <scope>NUCLEOTIDE SEQUENCE [LARGE SCALE GENOMIC DNA]</scope>
    <source>
        <strain evidence="5 6">JCM 16114</strain>
    </source>
</reference>
<feature type="compositionally biased region" description="Gly residues" evidence="3">
    <location>
        <begin position="92"/>
        <end position="103"/>
    </location>
</feature>
<evidence type="ECO:0000313" key="6">
    <source>
        <dbReference type="Proteomes" id="UP001499843"/>
    </source>
</evidence>
<dbReference type="InterPro" id="IPR002347">
    <property type="entry name" value="SDR_fam"/>
</dbReference>
<dbReference type="PANTHER" id="PTHR42879">
    <property type="entry name" value="3-OXOACYL-(ACYL-CARRIER-PROTEIN) REDUCTASE"/>
    <property type="match status" value="1"/>
</dbReference>
<evidence type="ECO:0000256" key="3">
    <source>
        <dbReference type="SAM" id="MobiDB-lite"/>
    </source>
</evidence>
<dbReference type="PRINTS" id="PR00080">
    <property type="entry name" value="SDRFAMILY"/>
</dbReference>
<dbReference type="SUPFAM" id="SSF51735">
    <property type="entry name" value="NAD(P)-binding Rossmann-fold domains"/>
    <property type="match status" value="1"/>
</dbReference>
<gene>
    <name evidence="5" type="ORF">GCM10009850_062320</name>
</gene>
<dbReference type="InterPro" id="IPR036291">
    <property type="entry name" value="NAD(P)-bd_dom_sf"/>
</dbReference>
<dbReference type="PRINTS" id="PR00081">
    <property type="entry name" value="GDHRDH"/>
</dbReference>
<dbReference type="InterPro" id="IPR050259">
    <property type="entry name" value="SDR"/>
</dbReference>
<evidence type="ECO:0000259" key="4">
    <source>
        <dbReference type="SMART" id="SM00822"/>
    </source>
</evidence>
<name>A0ABN3CMY1_9ACTN</name>
<feature type="region of interest" description="Disordered" evidence="3">
    <location>
        <begin position="71"/>
        <end position="103"/>
    </location>
</feature>
<sequence length="334" mass="31973">MASARPPSDPPAGGGGAARVVLVTGSTRGIGRAVGAMLAACGYTVVVHGRDEERAAKVAAELAAEIPMPTDASADASAGAGAHADASAGDSAGAGSGPGAGAGAGHGVSAGVGAAVGHSAAAGAGHGAGTGTGTGYARGTGAVIDSVGGDVGDPAQVSAMMRQIFQRHGRLDALVVNAGVHEAALLGMTGQATIDRLFQVNAIGATHTLQAALKLLRRGTSPAVVLMASIMGRAGGPGQAVYSATKAAVIGLTLAAARELGPSGVRVNAVAPGYIRTDLLGTLDDDARAGVVAATPLRRLGEPGDVAGVVAFLLSPQAGFVTGQVLGVDGGLVP</sequence>
<dbReference type="SMART" id="SM00822">
    <property type="entry name" value="PKS_KR"/>
    <property type="match status" value="1"/>
</dbReference>
<comment type="caution">
    <text evidence="5">The sequence shown here is derived from an EMBL/GenBank/DDBJ whole genome shotgun (WGS) entry which is preliminary data.</text>
</comment>
<dbReference type="Proteomes" id="UP001499843">
    <property type="component" value="Unassembled WGS sequence"/>
</dbReference>
<dbReference type="InterPro" id="IPR020904">
    <property type="entry name" value="Sc_DH/Rdtase_CS"/>
</dbReference>